<dbReference type="PANTHER" id="PTHR43877">
    <property type="entry name" value="AMINOALKYLPHOSPHONATE N-ACETYLTRANSFERASE-RELATED-RELATED"/>
    <property type="match status" value="1"/>
</dbReference>
<dbReference type="Proteomes" id="UP000616839">
    <property type="component" value="Unassembled WGS sequence"/>
</dbReference>
<dbReference type="InterPro" id="IPR016181">
    <property type="entry name" value="Acyl_CoA_acyltransferase"/>
</dbReference>
<dbReference type="AlphaFoldDB" id="A0A927K240"/>
<dbReference type="Pfam" id="PF00583">
    <property type="entry name" value="Acetyltransf_1"/>
    <property type="match status" value="2"/>
</dbReference>
<dbReference type="EMBL" id="JACYXZ010000001">
    <property type="protein sequence ID" value="MBD8868534.1"/>
    <property type="molecule type" value="Genomic_DNA"/>
</dbReference>
<dbReference type="RefSeq" id="WP_192140250.1">
    <property type="nucleotide sequence ID" value="NZ_JACYXZ010000001.1"/>
</dbReference>
<gene>
    <name evidence="4" type="ORF">IE331_02755</name>
</gene>
<sequence length="296" mass="32212">MTETDQPRVRAPRVEVRRVEVRRVDPADIDGLRAWWDVGRQVEAVRPIDDHWPFEACRILLNDPRADADRRPFAVLDDGQIVAAGRVDLPLEENTHAAYAQVQVLEEHRRRGHGSRLLATLEGEARAAGRRSLLGDVLAPMRGDPAGAGFAAAQGFTLASAEEVKALDLASSEGGWAGHAAALAGHHPGHRLVAWRGSTPSELVEGTCALYARFMDEIPLGELDLAGSDWDEARLREDEERDARAGQHRFVVVAVAADGRVVGFTDLYVTDGQTHLAWIGGTLVLPEERGTASAPR</sequence>
<dbReference type="Gene3D" id="3.40.630.30">
    <property type="match status" value="1"/>
</dbReference>
<evidence type="ECO:0000256" key="1">
    <source>
        <dbReference type="ARBA" id="ARBA00022679"/>
    </source>
</evidence>
<evidence type="ECO:0000313" key="4">
    <source>
        <dbReference type="EMBL" id="MBD8868534.1"/>
    </source>
</evidence>
<accession>A0A927K240</accession>
<dbReference type="InterPro" id="IPR050832">
    <property type="entry name" value="Bact_Acetyltransf"/>
</dbReference>
<evidence type="ECO:0000259" key="3">
    <source>
        <dbReference type="PROSITE" id="PS51186"/>
    </source>
</evidence>
<reference evidence="4" key="1">
    <citation type="submission" date="2020-09" db="EMBL/GenBank/DDBJ databases">
        <title>Nocardioides sp. strain MJB4 16S ribosomal RNA gene Genome sequencing and assembly.</title>
        <authorList>
            <person name="Kim I."/>
        </authorList>
    </citation>
    <scope>NUCLEOTIDE SEQUENCE</scope>
    <source>
        <strain evidence="4">MJB4</strain>
    </source>
</reference>
<keyword evidence="1" id="KW-0808">Transferase</keyword>
<dbReference type="CDD" id="cd04301">
    <property type="entry name" value="NAT_SF"/>
    <property type="match status" value="1"/>
</dbReference>
<keyword evidence="5" id="KW-1185">Reference proteome</keyword>
<feature type="domain" description="N-acetyltransferase" evidence="3">
    <location>
        <begin position="19"/>
        <end position="182"/>
    </location>
</feature>
<dbReference type="PROSITE" id="PS51186">
    <property type="entry name" value="GNAT"/>
    <property type="match status" value="1"/>
</dbReference>
<organism evidence="4 5">
    <name type="scientific">Nocardioides donggukensis</name>
    <dbReference type="NCBI Taxonomy" id="2774019"/>
    <lineage>
        <taxon>Bacteria</taxon>
        <taxon>Bacillati</taxon>
        <taxon>Actinomycetota</taxon>
        <taxon>Actinomycetes</taxon>
        <taxon>Propionibacteriales</taxon>
        <taxon>Nocardioidaceae</taxon>
        <taxon>Nocardioides</taxon>
    </lineage>
</organism>
<dbReference type="SUPFAM" id="SSF55729">
    <property type="entry name" value="Acyl-CoA N-acyltransferases (Nat)"/>
    <property type="match status" value="2"/>
</dbReference>
<comment type="caution">
    <text evidence="4">The sequence shown here is derived from an EMBL/GenBank/DDBJ whole genome shotgun (WGS) entry which is preliminary data.</text>
</comment>
<keyword evidence="2" id="KW-0012">Acyltransferase</keyword>
<protein>
    <submittedName>
        <fullName evidence="4">GNAT family N-acetyltransferase</fullName>
    </submittedName>
</protein>
<dbReference type="GO" id="GO:0016747">
    <property type="term" value="F:acyltransferase activity, transferring groups other than amino-acyl groups"/>
    <property type="evidence" value="ECO:0007669"/>
    <property type="project" value="InterPro"/>
</dbReference>
<dbReference type="PANTHER" id="PTHR43877:SF1">
    <property type="entry name" value="ACETYLTRANSFERASE"/>
    <property type="match status" value="1"/>
</dbReference>
<proteinExistence type="predicted"/>
<name>A0A927K240_9ACTN</name>
<dbReference type="InterPro" id="IPR000182">
    <property type="entry name" value="GNAT_dom"/>
</dbReference>
<evidence type="ECO:0000256" key="2">
    <source>
        <dbReference type="ARBA" id="ARBA00023315"/>
    </source>
</evidence>
<evidence type="ECO:0000313" key="5">
    <source>
        <dbReference type="Proteomes" id="UP000616839"/>
    </source>
</evidence>